<sequence length="184" mass="20474">MAGASRRASAEAASFTLPTRQLTNRTFWSPSRCGRWPYLAPGRRLRRPTRSILDCGRGMTLSMRVFPGLFFPSLSFVFQPFCVMKMGSYVDRASMTMSSASMTRNVAYPAQTQATAYPMNRPIVRVFVYSVERGVGTSQIVVVLLSVLSAVAFNGHDSVHSTRTYARNQARHARRDAPPMIQAV</sequence>
<evidence type="ECO:0000313" key="1">
    <source>
        <dbReference type="EMBL" id="KAI0037800.1"/>
    </source>
</evidence>
<proteinExistence type="predicted"/>
<comment type="caution">
    <text evidence="1">The sequence shown here is derived from an EMBL/GenBank/DDBJ whole genome shotgun (WGS) entry which is preliminary data.</text>
</comment>
<reference evidence="1" key="1">
    <citation type="submission" date="2021-02" db="EMBL/GenBank/DDBJ databases">
        <authorList>
            <consortium name="DOE Joint Genome Institute"/>
            <person name="Ahrendt S."/>
            <person name="Looney B.P."/>
            <person name="Miyauchi S."/>
            <person name="Morin E."/>
            <person name="Drula E."/>
            <person name="Courty P.E."/>
            <person name="Chicoki N."/>
            <person name="Fauchery L."/>
            <person name="Kohler A."/>
            <person name="Kuo A."/>
            <person name="Labutti K."/>
            <person name="Pangilinan J."/>
            <person name="Lipzen A."/>
            <person name="Riley R."/>
            <person name="Andreopoulos W."/>
            <person name="He G."/>
            <person name="Johnson J."/>
            <person name="Barry K.W."/>
            <person name="Grigoriev I.V."/>
            <person name="Nagy L."/>
            <person name="Hibbett D."/>
            <person name="Henrissat B."/>
            <person name="Matheny P.B."/>
            <person name="Labbe J."/>
            <person name="Martin F."/>
        </authorList>
    </citation>
    <scope>NUCLEOTIDE SEQUENCE</scope>
    <source>
        <strain evidence="1">FP105234-sp</strain>
    </source>
</reference>
<dbReference type="Proteomes" id="UP000814033">
    <property type="component" value="Unassembled WGS sequence"/>
</dbReference>
<keyword evidence="2" id="KW-1185">Reference proteome</keyword>
<evidence type="ECO:0000313" key="2">
    <source>
        <dbReference type="Proteomes" id="UP000814033"/>
    </source>
</evidence>
<reference evidence="1" key="2">
    <citation type="journal article" date="2022" name="New Phytol.">
        <title>Evolutionary transition to the ectomycorrhizal habit in the genomes of a hyperdiverse lineage of mushroom-forming fungi.</title>
        <authorList>
            <person name="Looney B."/>
            <person name="Miyauchi S."/>
            <person name="Morin E."/>
            <person name="Drula E."/>
            <person name="Courty P.E."/>
            <person name="Kohler A."/>
            <person name="Kuo A."/>
            <person name="LaButti K."/>
            <person name="Pangilinan J."/>
            <person name="Lipzen A."/>
            <person name="Riley R."/>
            <person name="Andreopoulos W."/>
            <person name="He G."/>
            <person name="Johnson J."/>
            <person name="Nolan M."/>
            <person name="Tritt A."/>
            <person name="Barry K.W."/>
            <person name="Grigoriev I.V."/>
            <person name="Nagy L.G."/>
            <person name="Hibbett D."/>
            <person name="Henrissat B."/>
            <person name="Matheny P.B."/>
            <person name="Labbe J."/>
            <person name="Martin F.M."/>
        </authorList>
    </citation>
    <scope>NUCLEOTIDE SEQUENCE</scope>
    <source>
        <strain evidence="1">FP105234-sp</strain>
    </source>
</reference>
<name>A0ACB8R223_9AGAM</name>
<dbReference type="EMBL" id="MU276710">
    <property type="protein sequence ID" value="KAI0037800.1"/>
    <property type="molecule type" value="Genomic_DNA"/>
</dbReference>
<organism evidence="1 2">
    <name type="scientific">Auriscalpium vulgare</name>
    <dbReference type="NCBI Taxonomy" id="40419"/>
    <lineage>
        <taxon>Eukaryota</taxon>
        <taxon>Fungi</taxon>
        <taxon>Dikarya</taxon>
        <taxon>Basidiomycota</taxon>
        <taxon>Agaricomycotina</taxon>
        <taxon>Agaricomycetes</taxon>
        <taxon>Russulales</taxon>
        <taxon>Auriscalpiaceae</taxon>
        <taxon>Auriscalpium</taxon>
    </lineage>
</organism>
<gene>
    <name evidence="1" type="ORF">FA95DRAFT_1369950</name>
</gene>
<protein>
    <submittedName>
        <fullName evidence="1">Uncharacterized protein</fullName>
    </submittedName>
</protein>
<accession>A0ACB8R223</accession>